<keyword evidence="4" id="KW-0723">Serine/threonine-protein kinase</keyword>
<dbReference type="InterPro" id="IPR000719">
    <property type="entry name" value="Prot_kinase_dom"/>
</dbReference>
<dbReference type="PROSITE" id="PS00107">
    <property type="entry name" value="PROTEIN_KINASE_ATP"/>
    <property type="match status" value="1"/>
</dbReference>
<dbReference type="Gene3D" id="1.10.510.10">
    <property type="entry name" value="Transferase(Phosphotransferase) domain 1"/>
    <property type="match status" value="1"/>
</dbReference>
<evidence type="ECO:0000256" key="3">
    <source>
        <dbReference type="PROSITE-ProRule" id="PRU10141"/>
    </source>
</evidence>
<dbReference type="PROSITE" id="PS50011">
    <property type="entry name" value="PROTEIN_KINASE_DOM"/>
    <property type="match status" value="1"/>
</dbReference>
<reference evidence="6" key="1">
    <citation type="submission" date="2023-10" db="EMBL/GenBank/DDBJ databases">
        <authorList>
            <person name="Chen Y."/>
            <person name="Shah S."/>
            <person name="Dougan E. K."/>
            <person name="Thang M."/>
            <person name="Chan C."/>
        </authorList>
    </citation>
    <scope>NUCLEOTIDE SEQUENCE [LARGE SCALE GENOMIC DNA]</scope>
</reference>
<dbReference type="Pfam" id="PF00069">
    <property type="entry name" value="Pkinase"/>
    <property type="match status" value="1"/>
</dbReference>
<keyword evidence="4" id="KW-0808">Transferase</keyword>
<dbReference type="InterPro" id="IPR008271">
    <property type="entry name" value="Ser/Thr_kinase_AS"/>
</dbReference>
<evidence type="ECO:0000256" key="1">
    <source>
        <dbReference type="ARBA" id="ARBA00022741"/>
    </source>
</evidence>
<name>A0ABN9XU98_9DINO</name>
<keyword evidence="4" id="KW-0418">Kinase</keyword>
<organism evidence="6 7">
    <name type="scientific">Prorocentrum cordatum</name>
    <dbReference type="NCBI Taxonomy" id="2364126"/>
    <lineage>
        <taxon>Eukaryota</taxon>
        <taxon>Sar</taxon>
        <taxon>Alveolata</taxon>
        <taxon>Dinophyceae</taxon>
        <taxon>Prorocentrales</taxon>
        <taxon>Prorocentraceae</taxon>
        <taxon>Prorocentrum</taxon>
    </lineage>
</organism>
<evidence type="ECO:0000256" key="2">
    <source>
        <dbReference type="ARBA" id="ARBA00022840"/>
    </source>
</evidence>
<keyword evidence="1 3" id="KW-0547">Nucleotide-binding</keyword>
<dbReference type="InterPro" id="IPR011009">
    <property type="entry name" value="Kinase-like_dom_sf"/>
</dbReference>
<dbReference type="SMART" id="SM00220">
    <property type="entry name" value="S_TKc"/>
    <property type="match status" value="1"/>
</dbReference>
<evidence type="ECO:0000256" key="4">
    <source>
        <dbReference type="RuleBase" id="RU000304"/>
    </source>
</evidence>
<dbReference type="InterPro" id="IPR017441">
    <property type="entry name" value="Protein_kinase_ATP_BS"/>
</dbReference>
<feature type="binding site" evidence="3">
    <location>
        <position position="42"/>
    </location>
    <ligand>
        <name>ATP</name>
        <dbReference type="ChEBI" id="CHEBI:30616"/>
    </ligand>
</feature>
<comment type="caution">
    <text evidence="6">The sequence shown here is derived from an EMBL/GenBank/DDBJ whole genome shotgun (WGS) entry which is preliminary data.</text>
</comment>
<dbReference type="SUPFAM" id="SSF56112">
    <property type="entry name" value="Protein kinase-like (PK-like)"/>
    <property type="match status" value="1"/>
</dbReference>
<dbReference type="Proteomes" id="UP001189429">
    <property type="component" value="Unassembled WGS sequence"/>
</dbReference>
<keyword evidence="2 3" id="KW-0067">ATP-binding</keyword>
<dbReference type="PIRSF" id="PIRSF000654">
    <property type="entry name" value="Integrin-linked_kinase"/>
    <property type="match status" value="1"/>
</dbReference>
<dbReference type="PANTHER" id="PTHR44329:SF298">
    <property type="entry name" value="MIXED LINEAGE KINASE DOMAIN-LIKE PROTEIN"/>
    <property type="match status" value="1"/>
</dbReference>
<dbReference type="Gene3D" id="3.30.200.20">
    <property type="entry name" value="Phosphorylase Kinase, domain 1"/>
    <property type="match status" value="1"/>
</dbReference>
<dbReference type="EMBL" id="CAUYUJ010021013">
    <property type="protein sequence ID" value="CAK0902002.1"/>
    <property type="molecule type" value="Genomic_DNA"/>
</dbReference>
<protein>
    <recommendedName>
        <fullName evidence="5">Protein kinase domain-containing protein</fullName>
    </recommendedName>
</protein>
<dbReference type="PANTHER" id="PTHR44329">
    <property type="entry name" value="SERINE/THREONINE-PROTEIN KINASE TNNI3K-RELATED"/>
    <property type="match status" value="1"/>
</dbReference>
<sequence>MMSFSQSEWLNMQELHFGEPLGSGGFGTVYRGTLRGEEVAIKRLHPTQGGGVTAGQLAEFQKEVGHLRALRHPRLVRFIGVALELPMVCIVTELAVGGSLHALLHVRRAALPEAHRWSIVLEVVEGVAFLHSLRPPCVHRDLKSANVILDAELRAKLCDFGLAEPMDKTHISRRDTEGGSPRYMAPEAFDSRCRITEKVDIWALGCVAVETVLSRQPHEDCSSLQQVAAKLLVRQEGPFATGWTRELHPGAGPLLEPCLAHSEAGRPTAAALLEDLRRLELQAAL</sequence>
<comment type="similarity">
    <text evidence="4">Belongs to the protein kinase superfamily.</text>
</comment>
<dbReference type="InterPro" id="IPR051681">
    <property type="entry name" value="Ser/Thr_Kinases-Pseudokinases"/>
</dbReference>
<evidence type="ECO:0000313" key="7">
    <source>
        <dbReference type="Proteomes" id="UP001189429"/>
    </source>
</evidence>
<dbReference type="PROSITE" id="PS00108">
    <property type="entry name" value="PROTEIN_KINASE_ST"/>
    <property type="match status" value="1"/>
</dbReference>
<feature type="domain" description="Protein kinase" evidence="5">
    <location>
        <begin position="15"/>
        <end position="285"/>
    </location>
</feature>
<gene>
    <name evidence="6" type="ORF">PCOR1329_LOCUS78775</name>
</gene>
<keyword evidence="7" id="KW-1185">Reference proteome</keyword>
<evidence type="ECO:0000259" key="5">
    <source>
        <dbReference type="PROSITE" id="PS50011"/>
    </source>
</evidence>
<accession>A0ABN9XU98</accession>
<evidence type="ECO:0000313" key="6">
    <source>
        <dbReference type="EMBL" id="CAK0902002.1"/>
    </source>
</evidence>
<proteinExistence type="inferred from homology"/>